<evidence type="ECO:0000313" key="2">
    <source>
        <dbReference type="EMBL" id="PFH44662.1"/>
    </source>
</evidence>
<organism evidence="2 3">
    <name type="scientific">Amanita thiersii Skay4041</name>
    <dbReference type="NCBI Taxonomy" id="703135"/>
    <lineage>
        <taxon>Eukaryota</taxon>
        <taxon>Fungi</taxon>
        <taxon>Dikarya</taxon>
        <taxon>Basidiomycota</taxon>
        <taxon>Agaricomycotina</taxon>
        <taxon>Agaricomycetes</taxon>
        <taxon>Agaricomycetidae</taxon>
        <taxon>Agaricales</taxon>
        <taxon>Pluteineae</taxon>
        <taxon>Amanitaceae</taxon>
        <taxon>Amanita</taxon>
    </lineage>
</organism>
<gene>
    <name evidence="2" type="ORF">AMATHDRAFT_11244</name>
</gene>
<accession>A0A2A9NAC5</accession>
<reference evidence="2 3" key="1">
    <citation type="submission" date="2014-02" db="EMBL/GenBank/DDBJ databases">
        <title>Transposable element dynamics among asymbiotic and ectomycorrhizal Amanita fungi.</title>
        <authorList>
            <consortium name="DOE Joint Genome Institute"/>
            <person name="Hess J."/>
            <person name="Skrede I."/>
            <person name="Wolfe B."/>
            <person name="LaButti K."/>
            <person name="Ohm R.A."/>
            <person name="Grigoriev I.V."/>
            <person name="Pringle A."/>
        </authorList>
    </citation>
    <scope>NUCLEOTIDE SEQUENCE [LARGE SCALE GENOMIC DNA]</scope>
    <source>
        <strain evidence="2 3">SKay4041</strain>
    </source>
</reference>
<protein>
    <submittedName>
        <fullName evidence="2">Uncharacterized protein</fullName>
    </submittedName>
</protein>
<keyword evidence="3" id="KW-1185">Reference proteome</keyword>
<feature type="region of interest" description="Disordered" evidence="1">
    <location>
        <begin position="45"/>
        <end position="92"/>
    </location>
</feature>
<dbReference type="AlphaFoldDB" id="A0A2A9NAC5"/>
<name>A0A2A9NAC5_9AGAR</name>
<evidence type="ECO:0000313" key="3">
    <source>
        <dbReference type="Proteomes" id="UP000242287"/>
    </source>
</evidence>
<sequence length="92" mass="9319">MGTKEALPMLSGKCRLLLVLAHIAHRYQIDLASLVSVANLSPPLIPQSSSLPAAPPPHTPAPNAGTSDSAPKGKPTGGKGKGVPPPVMPSDL</sequence>
<dbReference type="EMBL" id="KZ303096">
    <property type="protein sequence ID" value="PFH44662.1"/>
    <property type="molecule type" value="Genomic_DNA"/>
</dbReference>
<proteinExistence type="predicted"/>
<evidence type="ECO:0000256" key="1">
    <source>
        <dbReference type="SAM" id="MobiDB-lite"/>
    </source>
</evidence>
<feature type="compositionally biased region" description="Pro residues" evidence="1">
    <location>
        <begin position="83"/>
        <end position="92"/>
    </location>
</feature>
<dbReference type="Proteomes" id="UP000242287">
    <property type="component" value="Unassembled WGS sequence"/>
</dbReference>